<evidence type="ECO:0008006" key="5">
    <source>
        <dbReference type="Google" id="ProtNLM"/>
    </source>
</evidence>
<keyword evidence="4" id="KW-1185">Reference proteome</keyword>
<sequence length="393" mass="46031">MNQELFRAIARSYESGSAFQDMYSDSVYPLQIVLKRPFPLSQIARRMDEFLRWKHEIEEDCGRFSLSLNYREEGSRAYGRQRIPESVLISDAGTHADILGRSTEYSRVRSILEQIDREAPELLRWDGENYPVLLEIAPDLDALLCVYRWRVNHPDQTPFLRELHLHGVHTKLIEKHKRVLAAWFRIGMDPEWLEQRKHFKDFPRRYGFARERRRFRFRFLHPDDSPLQGILDFEIFLHEMKDNLLKHIQNIIIIENHLSFLCLEPRNGVLAIDGMGYAAVDLVKQDWISSKTILYFGDCDAHGLDILSRLRAVRPDIISVCMSVSTFQDFFSFATIDSTPAIPLPEHLNSDEVRLFTNLHENSLKGNPNRLEQERISIQYVMSEMDLKLADPS</sequence>
<dbReference type="Proteomes" id="UP000018680">
    <property type="component" value="Chromosome"/>
</dbReference>
<dbReference type="OrthoDB" id="322908at2"/>
<dbReference type="eggNOG" id="COG4924">
    <property type="taxonomic scope" value="Bacteria"/>
</dbReference>
<dbReference type="Pfam" id="PF09983">
    <property type="entry name" value="JetD_C"/>
    <property type="match status" value="1"/>
</dbReference>
<dbReference type="KEGG" id="slr:L21SP2_2282"/>
<feature type="domain" description="DUF3322" evidence="2">
    <location>
        <begin position="3"/>
        <end position="184"/>
    </location>
</feature>
<feature type="domain" description="Wadjet protein JetD C-terminal" evidence="1">
    <location>
        <begin position="207"/>
        <end position="383"/>
    </location>
</feature>
<name>V5WKC5_9SPIO</name>
<dbReference type="STRING" id="1307761.L21SP2_2282"/>
<evidence type="ECO:0000313" key="3">
    <source>
        <dbReference type="EMBL" id="AHC15641.1"/>
    </source>
</evidence>
<dbReference type="EMBL" id="CP006939">
    <property type="protein sequence ID" value="AHC15641.1"/>
    <property type="molecule type" value="Genomic_DNA"/>
</dbReference>
<reference evidence="3 4" key="1">
    <citation type="journal article" date="2015" name="Stand. Genomic Sci.">
        <title>Complete genome sequence and description of Salinispira pacifica gen. nov., sp. nov., a novel spirochaete isolated form a hypersaline microbial mat.</title>
        <authorList>
            <person name="Ben Hania W."/>
            <person name="Joseph M."/>
            <person name="Schumann P."/>
            <person name="Bunk B."/>
            <person name="Fiebig A."/>
            <person name="Sproer C."/>
            <person name="Klenk H.P."/>
            <person name="Fardeau M.L."/>
            <person name="Spring S."/>
        </authorList>
    </citation>
    <scope>NUCLEOTIDE SEQUENCE [LARGE SCALE GENOMIC DNA]</scope>
    <source>
        <strain evidence="3 4">L21-RPul-D2</strain>
    </source>
</reference>
<dbReference type="HOGENOM" id="CLU_054007_1_0_12"/>
<proteinExistence type="predicted"/>
<organism evidence="3 4">
    <name type="scientific">Salinispira pacifica</name>
    <dbReference type="NCBI Taxonomy" id="1307761"/>
    <lineage>
        <taxon>Bacteria</taxon>
        <taxon>Pseudomonadati</taxon>
        <taxon>Spirochaetota</taxon>
        <taxon>Spirochaetia</taxon>
        <taxon>Spirochaetales</taxon>
        <taxon>Spirochaetaceae</taxon>
        <taxon>Salinispira</taxon>
    </lineage>
</organism>
<dbReference type="RefSeq" id="WP_024268545.1">
    <property type="nucleotide sequence ID" value="NC_023035.1"/>
</dbReference>
<dbReference type="InterPro" id="IPR024534">
    <property type="entry name" value="JetD_C"/>
</dbReference>
<gene>
    <name evidence="3" type="ORF">L21SP2_2282</name>
</gene>
<dbReference type="AlphaFoldDB" id="V5WKC5"/>
<protein>
    <recommendedName>
        <fullName evidence="5">Wadjet protein JetD C-terminal domain-containing protein</fullName>
    </recommendedName>
</protein>
<evidence type="ECO:0000259" key="1">
    <source>
        <dbReference type="Pfam" id="PF09983"/>
    </source>
</evidence>
<evidence type="ECO:0000259" key="2">
    <source>
        <dbReference type="Pfam" id="PF11795"/>
    </source>
</evidence>
<dbReference type="InterPro" id="IPR024537">
    <property type="entry name" value="DUF3322"/>
</dbReference>
<dbReference type="Pfam" id="PF11795">
    <property type="entry name" value="DUF3322"/>
    <property type="match status" value="1"/>
</dbReference>
<accession>V5WKC5</accession>
<evidence type="ECO:0000313" key="4">
    <source>
        <dbReference type="Proteomes" id="UP000018680"/>
    </source>
</evidence>